<feature type="region of interest" description="Disordered" evidence="1">
    <location>
        <begin position="164"/>
        <end position="321"/>
    </location>
</feature>
<evidence type="ECO:0000313" key="3">
    <source>
        <dbReference type="EMBL" id="CAI6089146.1"/>
    </source>
</evidence>
<feature type="region of interest" description="Disordered" evidence="1">
    <location>
        <begin position="105"/>
        <end position="136"/>
    </location>
</feature>
<comment type="caution">
    <text evidence="3">The sequence shown here is derived from an EMBL/GenBank/DDBJ whole genome shotgun (WGS) entry which is preliminary data.</text>
</comment>
<feature type="compositionally biased region" description="Low complexity" evidence="1">
    <location>
        <begin position="277"/>
        <end position="321"/>
    </location>
</feature>
<evidence type="ECO:0000313" key="4">
    <source>
        <dbReference type="Proteomes" id="UP001160390"/>
    </source>
</evidence>
<feature type="compositionally biased region" description="Low complexity" evidence="1">
    <location>
        <begin position="164"/>
        <end position="220"/>
    </location>
</feature>
<protein>
    <submittedName>
        <fullName evidence="3">Uncharacterized protein</fullName>
    </submittedName>
</protein>
<feature type="compositionally biased region" description="Low complexity" evidence="1">
    <location>
        <begin position="493"/>
        <end position="511"/>
    </location>
</feature>
<feature type="compositionally biased region" description="Polar residues" evidence="1">
    <location>
        <begin position="365"/>
        <end position="382"/>
    </location>
</feature>
<feature type="transmembrane region" description="Helical" evidence="2">
    <location>
        <begin position="73"/>
        <end position="95"/>
    </location>
</feature>
<feature type="region of interest" description="Disordered" evidence="1">
    <location>
        <begin position="477"/>
        <end position="523"/>
    </location>
</feature>
<keyword evidence="4" id="KW-1185">Reference proteome</keyword>
<feature type="compositionally biased region" description="Low complexity" evidence="1">
    <location>
        <begin position="243"/>
        <end position="254"/>
    </location>
</feature>
<evidence type="ECO:0000256" key="1">
    <source>
        <dbReference type="SAM" id="MobiDB-lite"/>
    </source>
</evidence>
<proteinExistence type="predicted"/>
<evidence type="ECO:0000256" key="2">
    <source>
        <dbReference type="SAM" id="Phobius"/>
    </source>
</evidence>
<feature type="non-terminal residue" evidence="3">
    <location>
        <position position="1"/>
    </location>
</feature>
<reference evidence="3" key="1">
    <citation type="submission" date="2023-01" db="EMBL/GenBank/DDBJ databases">
        <authorList>
            <person name="Piombo E."/>
        </authorList>
    </citation>
    <scope>NUCLEOTIDE SEQUENCE</scope>
</reference>
<feature type="compositionally biased region" description="Low complexity" evidence="1">
    <location>
        <begin position="123"/>
        <end position="136"/>
    </location>
</feature>
<feature type="region of interest" description="Disordered" evidence="1">
    <location>
        <begin position="361"/>
        <end position="384"/>
    </location>
</feature>
<name>A0AA35Q047_9HYPO</name>
<keyword evidence="2" id="KW-0472">Membrane</keyword>
<organism evidence="3 4">
    <name type="scientific">Clonostachys chloroleuca</name>
    <dbReference type="NCBI Taxonomy" id="1926264"/>
    <lineage>
        <taxon>Eukaryota</taxon>
        <taxon>Fungi</taxon>
        <taxon>Dikarya</taxon>
        <taxon>Ascomycota</taxon>
        <taxon>Pezizomycotina</taxon>
        <taxon>Sordariomycetes</taxon>
        <taxon>Hypocreomycetidae</taxon>
        <taxon>Hypocreales</taxon>
        <taxon>Bionectriaceae</taxon>
        <taxon>Clonostachys</taxon>
    </lineage>
</organism>
<gene>
    <name evidence="3" type="ORF">CCHLO57077_00019345</name>
</gene>
<feature type="compositionally biased region" description="Polar residues" evidence="1">
    <location>
        <begin position="221"/>
        <end position="236"/>
    </location>
</feature>
<dbReference type="Proteomes" id="UP001160390">
    <property type="component" value="Unassembled WGS sequence"/>
</dbReference>
<feature type="transmembrane region" description="Helical" evidence="2">
    <location>
        <begin position="40"/>
        <end position="61"/>
    </location>
</feature>
<feature type="transmembrane region" description="Helical" evidence="2">
    <location>
        <begin position="6"/>
        <end position="28"/>
    </location>
</feature>
<accession>A0AA35Q047</accession>
<keyword evidence="2" id="KW-0812">Transmembrane</keyword>
<keyword evidence="2" id="KW-1133">Transmembrane helix</keyword>
<dbReference type="EMBL" id="CABFNP030000931">
    <property type="protein sequence ID" value="CAI6089146.1"/>
    <property type="molecule type" value="Genomic_DNA"/>
</dbReference>
<sequence>CGTFHLISVASGFCALSLIGLVTLWSILQHNYIWVQRRHIVLSVLLNSAMGLLSTTVSVYTDQDGQWSITARWTGGIIGVWLLSSFIIYLTYCWFLREMETSGKRSKEAKTIGHPTPIRGILQQTPPTSGAAAPTSAAVAPTSAAVAPTSAVVAPSSAPQASSAAQASSVQRQSSAQASASSATAPSVASSASGPASQSPAAGASSQAQASSSQAAPTSAGGQTSRAATSGAQATSAVIAPTSQAPPSSQVRPSSQPPPTSQPTSVPIATSTNSQEATQGSSASRGSGTTLATATSGGSQTVGGSATSRSGSAATTTTTSSATAAVSSAKLDAATVGQNAAVTQVSGNLQFNLKSPSAVNAPANGRSSFTVEAKNPPTSSPARASGLATIVVGPSGNSKRAFLDRRQSGGIDGTSVYDAQVSAAGAGGVTMDIATNGAQAATDMPKINVTQIYGSMPVEVTVTNMFVTSVNGGVMNPDVGPSSTGSGGGNNGGSTTSGPRTGSSTTSTQSATGGGNNNNGAGHSALDASRSSIWALCLMVPAVVLAI</sequence>
<dbReference type="AlphaFoldDB" id="A0AA35Q047"/>